<dbReference type="SUPFAM" id="SSF53335">
    <property type="entry name" value="S-adenosyl-L-methionine-dependent methyltransferases"/>
    <property type="match status" value="1"/>
</dbReference>
<dbReference type="InterPro" id="IPR050508">
    <property type="entry name" value="Methyltransf_Superfamily"/>
</dbReference>
<organism evidence="2 3">
    <name type="scientific">Kroppenstedtia eburnea</name>
    <dbReference type="NCBI Taxonomy" id="714067"/>
    <lineage>
        <taxon>Bacteria</taxon>
        <taxon>Bacillati</taxon>
        <taxon>Bacillota</taxon>
        <taxon>Bacilli</taxon>
        <taxon>Bacillales</taxon>
        <taxon>Thermoactinomycetaceae</taxon>
        <taxon>Kroppenstedtia</taxon>
    </lineage>
</organism>
<dbReference type="PANTHER" id="PTHR42912">
    <property type="entry name" value="METHYLTRANSFERASE"/>
    <property type="match status" value="1"/>
</dbReference>
<name>A0A1N7LHW9_9BACL</name>
<dbReference type="Gene3D" id="3.40.50.150">
    <property type="entry name" value="Vaccinia Virus protein VP39"/>
    <property type="match status" value="1"/>
</dbReference>
<evidence type="ECO:0000313" key="2">
    <source>
        <dbReference type="EMBL" id="SIS73384.1"/>
    </source>
</evidence>
<feature type="domain" description="Methyltransferase" evidence="1">
    <location>
        <begin position="43"/>
        <end position="137"/>
    </location>
</feature>
<proteinExistence type="predicted"/>
<accession>A0A1N7LHW9</accession>
<dbReference type="Proteomes" id="UP000186795">
    <property type="component" value="Unassembled WGS sequence"/>
</dbReference>
<keyword evidence="3" id="KW-1185">Reference proteome</keyword>
<dbReference type="InterPro" id="IPR041698">
    <property type="entry name" value="Methyltransf_25"/>
</dbReference>
<dbReference type="GO" id="GO:0008168">
    <property type="term" value="F:methyltransferase activity"/>
    <property type="evidence" value="ECO:0007669"/>
    <property type="project" value="UniProtKB-KW"/>
</dbReference>
<evidence type="ECO:0000313" key="3">
    <source>
        <dbReference type="Proteomes" id="UP000186795"/>
    </source>
</evidence>
<sequence length="242" mass="27743">MPWYEESFGEDYLLVYRHRNRAGAGREVEAAAEWLDLKKGESVLDLCCGTGRHSIALDDLGLKVTGIDLSSVLLQVARENSRGRRIEYVHGDMRDLPFTEGSFDAVLNLFTSFGYFAEDDENVKVLSEIARVTRHGGRFLVDFLNRKAVESSLVPRSEREQEGTRILEERWIDGDFVRKKITLTDHRGERHYEERVKMYDRDQMLRMMEAAGLTVGQVRGDFDGSLYSGDSPRMIITGRVER</sequence>
<keyword evidence="2" id="KW-0808">Transferase</keyword>
<dbReference type="CDD" id="cd02440">
    <property type="entry name" value="AdoMet_MTases"/>
    <property type="match status" value="1"/>
</dbReference>
<reference evidence="3" key="1">
    <citation type="submission" date="2017-01" db="EMBL/GenBank/DDBJ databases">
        <authorList>
            <person name="Varghese N."/>
            <person name="Submissions S."/>
        </authorList>
    </citation>
    <scope>NUCLEOTIDE SEQUENCE [LARGE SCALE GENOMIC DNA]</scope>
    <source>
        <strain evidence="3">DSM 45196</strain>
    </source>
</reference>
<dbReference type="RefSeq" id="WP_234992576.1">
    <property type="nucleotide sequence ID" value="NZ_CP048103.1"/>
</dbReference>
<dbReference type="InterPro" id="IPR029063">
    <property type="entry name" value="SAM-dependent_MTases_sf"/>
</dbReference>
<dbReference type="AlphaFoldDB" id="A0A1N7LHW9"/>
<dbReference type="Gene3D" id="2.20.25.110">
    <property type="entry name" value="S-adenosyl-L-methionine-dependent methyltransferases"/>
    <property type="match status" value="1"/>
</dbReference>
<evidence type="ECO:0000259" key="1">
    <source>
        <dbReference type="Pfam" id="PF13649"/>
    </source>
</evidence>
<protein>
    <submittedName>
        <fullName evidence="2">Methyltransferase domain-containing protein</fullName>
    </submittedName>
</protein>
<dbReference type="EMBL" id="FTOD01000004">
    <property type="protein sequence ID" value="SIS73384.1"/>
    <property type="molecule type" value="Genomic_DNA"/>
</dbReference>
<gene>
    <name evidence="2" type="ORF">SAMN05421790_104180</name>
</gene>
<keyword evidence="2" id="KW-0489">Methyltransferase</keyword>
<dbReference type="Pfam" id="PF13649">
    <property type="entry name" value="Methyltransf_25"/>
    <property type="match status" value="1"/>
</dbReference>
<dbReference type="GO" id="GO:0032259">
    <property type="term" value="P:methylation"/>
    <property type="evidence" value="ECO:0007669"/>
    <property type="project" value="UniProtKB-KW"/>
</dbReference>
<dbReference type="PANTHER" id="PTHR42912:SF93">
    <property type="entry name" value="N6-ADENOSINE-METHYLTRANSFERASE TMT1A"/>
    <property type="match status" value="1"/>
</dbReference>